<comment type="caution">
    <text evidence="2">The sequence shown here is derived from an EMBL/GenBank/DDBJ whole genome shotgun (WGS) entry which is preliminary data.</text>
</comment>
<protein>
    <submittedName>
        <fullName evidence="2">Uncharacterized protein</fullName>
    </submittedName>
</protein>
<organism evidence="2 3">
    <name type="scientific">Armillaria tabescens</name>
    <name type="common">Ringless honey mushroom</name>
    <name type="synonym">Agaricus tabescens</name>
    <dbReference type="NCBI Taxonomy" id="1929756"/>
    <lineage>
        <taxon>Eukaryota</taxon>
        <taxon>Fungi</taxon>
        <taxon>Dikarya</taxon>
        <taxon>Basidiomycota</taxon>
        <taxon>Agaricomycotina</taxon>
        <taxon>Agaricomycetes</taxon>
        <taxon>Agaricomycetidae</taxon>
        <taxon>Agaricales</taxon>
        <taxon>Marasmiineae</taxon>
        <taxon>Physalacriaceae</taxon>
        <taxon>Desarmillaria</taxon>
    </lineage>
</organism>
<gene>
    <name evidence="2" type="ORF">EV420DRAFT_1655032</name>
</gene>
<feature type="region of interest" description="Disordered" evidence="1">
    <location>
        <begin position="261"/>
        <end position="314"/>
    </location>
</feature>
<evidence type="ECO:0000313" key="3">
    <source>
        <dbReference type="Proteomes" id="UP001175211"/>
    </source>
</evidence>
<feature type="compositionally biased region" description="Acidic residues" evidence="1">
    <location>
        <begin position="291"/>
        <end position="313"/>
    </location>
</feature>
<dbReference type="EMBL" id="JAUEPS010000254">
    <property type="protein sequence ID" value="KAK0432984.1"/>
    <property type="molecule type" value="Genomic_DNA"/>
</dbReference>
<evidence type="ECO:0000313" key="2">
    <source>
        <dbReference type="EMBL" id="KAK0432984.1"/>
    </source>
</evidence>
<dbReference type="AlphaFoldDB" id="A0AA39J1A7"/>
<evidence type="ECO:0000256" key="1">
    <source>
        <dbReference type="SAM" id="MobiDB-lite"/>
    </source>
</evidence>
<proteinExistence type="predicted"/>
<name>A0AA39J1A7_ARMTA</name>
<sequence length="331" mass="38282">MRPEEFERDSSEKFFIVLVSMTSDPFTGVLKWMRVWWNNSNPILICSYYLDVVEHTGHSPVLTQSDMGNENGNLARAHSFLHQWADKDLDNTLQHRWMAEKKNIPSEIVWSVFRAHFSFGYEGIFQFGVEQGWYDPKVPLEALIFHFLFIPWFQRELNLPNGVPLLIEQAPERFGAQDFKVAFIPESIQAARQIYASPDHPMLQLVPNSFRQWAEVFMEELGHPEVTRECIWNVYLALLDKFHECHIVVLDEWHVASTRAYEAEETDENQGGPKQVVGQDQATIPDIPDLNSDDELDDADAEDVEADEEDAEISGEAPVIEMSIREFLQHM</sequence>
<dbReference type="Proteomes" id="UP001175211">
    <property type="component" value="Unassembled WGS sequence"/>
</dbReference>
<keyword evidence="3" id="KW-1185">Reference proteome</keyword>
<dbReference type="RefSeq" id="XP_060321443.1">
    <property type="nucleotide sequence ID" value="XM_060478834.1"/>
</dbReference>
<dbReference type="GeneID" id="85362382"/>
<accession>A0AA39J1A7</accession>
<reference evidence="2" key="1">
    <citation type="submission" date="2023-06" db="EMBL/GenBank/DDBJ databases">
        <authorList>
            <consortium name="Lawrence Berkeley National Laboratory"/>
            <person name="Ahrendt S."/>
            <person name="Sahu N."/>
            <person name="Indic B."/>
            <person name="Wong-Bajracharya J."/>
            <person name="Merenyi Z."/>
            <person name="Ke H.-M."/>
            <person name="Monk M."/>
            <person name="Kocsube S."/>
            <person name="Drula E."/>
            <person name="Lipzen A."/>
            <person name="Balint B."/>
            <person name="Henrissat B."/>
            <person name="Andreopoulos B."/>
            <person name="Martin F.M."/>
            <person name="Harder C.B."/>
            <person name="Rigling D."/>
            <person name="Ford K.L."/>
            <person name="Foster G.D."/>
            <person name="Pangilinan J."/>
            <person name="Papanicolaou A."/>
            <person name="Barry K."/>
            <person name="LaButti K."/>
            <person name="Viragh M."/>
            <person name="Koriabine M."/>
            <person name="Yan M."/>
            <person name="Riley R."/>
            <person name="Champramary S."/>
            <person name="Plett K.L."/>
            <person name="Tsai I.J."/>
            <person name="Slot J."/>
            <person name="Sipos G."/>
            <person name="Plett J."/>
            <person name="Nagy L.G."/>
            <person name="Grigoriev I.V."/>
        </authorList>
    </citation>
    <scope>NUCLEOTIDE SEQUENCE</scope>
    <source>
        <strain evidence="2">CCBAS 213</strain>
    </source>
</reference>